<evidence type="ECO:0000256" key="3">
    <source>
        <dbReference type="SAM" id="MobiDB-lite"/>
    </source>
</evidence>
<dbReference type="EMBL" id="JAEHOC010000011">
    <property type="protein sequence ID" value="KAG2437369.1"/>
    <property type="molecule type" value="Genomic_DNA"/>
</dbReference>
<dbReference type="SUPFAM" id="SSF52047">
    <property type="entry name" value="RNI-like"/>
    <property type="match status" value="1"/>
</dbReference>
<comment type="subcellular location">
    <subcellularLocation>
        <location evidence="1">Cytoplasm</location>
        <location evidence="1">Cytoskeleton</location>
        <location evidence="1">Cilium axoneme</location>
    </subcellularLocation>
</comment>
<gene>
    <name evidence="4" type="ORF">HXX76_006024</name>
</gene>
<dbReference type="InterPro" id="IPR001611">
    <property type="entry name" value="Leu-rich_rpt"/>
</dbReference>
<feature type="coiled-coil region" evidence="2">
    <location>
        <begin position="224"/>
        <end position="307"/>
    </location>
</feature>
<dbReference type="Pfam" id="PF13516">
    <property type="entry name" value="LRR_6"/>
    <property type="match status" value="2"/>
</dbReference>
<comment type="caution">
    <text evidence="4">The sequence shown here is derived from an EMBL/GenBank/DDBJ whole genome shotgun (WGS) entry which is preliminary data.</text>
</comment>
<protein>
    <recommendedName>
        <fullName evidence="6">Flagellar associated protein</fullName>
    </recommendedName>
</protein>
<dbReference type="SMART" id="SM00368">
    <property type="entry name" value="LRR_RI"/>
    <property type="match status" value="5"/>
</dbReference>
<dbReference type="OrthoDB" id="540208at2759"/>
<sequence length="1030" mass="107163">MACFRPKDAPSKKVLLLELERAKNGLESENAALRLKLGDVQSQLLERSKQRDVLAGQRADLNAQLQTLHEQDRGRQSQLACFRDRLQASTQASLRFLAARAEAAAASETDAAVKSPAKRAADVLVLQADCVEGGRRAALVPEKPLASPRSPADDIAATEKQHVAMGASETPASCDGNPGTVDDAMTRVAEALAAMQAALRQSDEDRSAVQATFMRTRKKLEAAEAAAADQRRVLQMQCEALQQENSQLTEMNQEVKGQLDAVLGELSTGKKTWNADAAQLAKYLADMEAATGRVRAAEAETRSLQAQLADAGVAAQQAVEREAATQEQLTSATTELDATRTALAAREAELGAARAELTKLTSELFHQQQLYQSAAAELCDVRQMEAAGREALEGCRCQLTVAQRDLAAQQQQLAVQGQALTDAQDQLQESRAALAATSDRLTRTMADLSGQESRLAEANSQYLSSKQSVIVTAKQLATMAKDHSAALARLHELDAEAGSLREQLEEVTAAEAAARKTAEERSAAACAARETAEAASTEARRLRTAYDSASADLRRKIMLLTAIARMANKGQASQAASNGRSSGGQAAESADGYSAVTSEQRLRLKICESPLPLLGALTAGIMDSSRLRHLALDLDTSREVTWEKAGLRIVSLAAAIGLNNSLQTLQLAGWTWGEMGNGTALPFLALGGCGGGMLRSVQLATNLFDVESAAMLRDLLAAGLVELATGGDGEDEPGAASSAVSGVGSQGTLHLYSGSERLDGWYRDMLRLAQRSTAAAAPSRPQTASSTAASLATTDLAISASAISLSVPEQAAAAAAVECDLSCEALESHHMVLVMAVLLMCPGLRCLRLDGNKLGDGGAALLALGMAGNTGLRELTLSRNSIRAAGARSLARCLDTNSGLRRLDLSGQRLEGLGAAGADALAQALRLNRTLEELNVSSCGIAGSAAACFAGAIRAAGAVRPRTAASGASLSAAGNVSGSDMLCSSGSCDGLGAGGGALQVLSLGGNNIDAPTATVLIVAAAERPALTLNL</sequence>
<evidence type="ECO:0008006" key="6">
    <source>
        <dbReference type="Google" id="ProtNLM"/>
    </source>
</evidence>
<organism evidence="4 5">
    <name type="scientific">Chlamydomonas incerta</name>
    <dbReference type="NCBI Taxonomy" id="51695"/>
    <lineage>
        <taxon>Eukaryota</taxon>
        <taxon>Viridiplantae</taxon>
        <taxon>Chlorophyta</taxon>
        <taxon>core chlorophytes</taxon>
        <taxon>Chlorophyceae</taxon>
        <taxon>CS clade</taxon>
        <taxon>Chlamydomonadales</taxon>
        <taxon>Chlamydomonadaceae</taxon>
        <taxon>Chlamydomonas</taxon>
    </lineage>
</organism>
<dbReference type="GO" id="GO:0005930">
    <property type="term" value="C:axoneme"/>
    <property type="evidence" value="ECO:0007669"/>
    <property type="project" value="UniProtKB-SubCell"/>
</dbReference>
<feature type="compositionally biased region" description="Polar residues" evidence="3">
    <location>
        <begin position="573"/>
        <end position="584"/>
    </location>
</feature>
<feature type="coiled-coil region" evidence="2">
    <location>
        <begin position="490"/>
        <end position="520"/>
    </location>
</feature>
<evidence type="ECO:0000256" key="2">
    <source>
        <dbReference type="SAM" id="Coils"/>
    </source>
</evidence>
<dbReference type="Proteomes" id="UP000650467">
    <property type="component" value="Unassembled WGS sequence"/>
</dbReference>
<dbReference type="PANTHER" id="PTHR24112">
    <property type="entry name" value="LEUCINE-RICH REPEAT, ISOFORM F-RELATED"/>
    <property type="match status" value="1"/>
</dbReference>
<keyword evidence="5" id="KW-1185">Reference proteome</keyword>
<evidence type="ECO:0000313" key="4">
    <source>
        <dbReference type="EMBL" id="KAG2437369.1"/>
    </source>
</evidence>
<feature type="region of interest" description="Disordered" evidence="3">
    <location>
        <begin position="573"/>
        <end position="592"/>
    </location>
</feature>
<proteinExistence type="predicted"/>
<dbReference type="AlphaFoldDB" id="A0A835W516"/>
<evidence type="ECO:0000256" key="1">
    <source>
        <dbReference type="ARBA" id="ARBA00004430"/>
    </source>
</evidence>
<keyword evidence="2" id="KW-0175">Coiled coil</keyword>
<dbReference type="InterPro" id="IPR032675">
    <property type="entry name" value="LRR_dom_sf"/>
</dbReference>
<dbReference type="Gene3D" id="3.80.10.10">
    <property type="entry name" value="Ribonuclease Inhibitor"/>
    <property type="match status" value="1"/>
</dbReference>
<reference evidence="4" key="1">
    <citation type="journal article" date="2020" name="bioRxiv">
        <title>Comparative genomics of Chlamydomonas.</title>
        <authorList>
            <person name="Craig R.J."/>
            <person name="Hasan A.R."/>
            <person name="Ness R.W."/>
            <person name="Keightley P.D."/>
        </authorList>
    </citation>
    <scope>NUCLEOTIDE SEQUENCE</scope>
    <source>
        <strain evidence="4">SAG 7.73</strain>
    </source>
</reference>
<dbReference type="InterPro" id="IPR051279">
    <property type="entry name" value="PP1-Reg/Actin-Interact_Protein"/>
</dbReference>
<name>A0A835W516_CHLIN</name>
<feature type="coiled-coil region" evidence="2">
    <location>
        <begin position="16"/>
        <end position="43"/>
    </location>
</feature>
<accession>A0A835W516</accession>
<evidence type="ECO:0000313" key="5">
    <source>
        <dbReference type="Proteomes" id="UP000650467"/>
    </source>
</evidence>